<organism evidence="1 2">
    <name type="scientific">Datura stramonium</name>
    <name type="common">Jimsonweed</name>
    <name type="synonym">Common thornapple</name>
    <dbReference type="NCBI Taxonomy" id="4076"/>
    <lineage>
        <taxon>Eukaryota</taxon>
        <taxon>Viridiplantae</taxon>
        <taxon>Streptophyta</taxon>
        <taxon>Embryophyta</taxon>
        <taxon>Tracheophyta</taxon>
        <taxon>Spermatophyta</taxon>
        <taxon>Magnoliopsida</taxon>
        <taxon>eudicotyledons</taxon>
        <taxon>Gunneridae</taxon>
        <taxon>Pentapetalae</taxon>
        <taxon>asterids</taxon>
        <taxon>lamiids</taxon>
        <taxon>Solanales</taxon>
        <taxon>Solanaceae</taxon>
        <taxon>Solanoideae</taxon>
        <taxon>Datureae</taxon>
        <taxon>Datura</taxon>
    </lineage>
</organism>
<proteinExistence type="predicted"/>
<sequence length="81" mass="9270">MITIRYFVGVRLTALKKSKGGAVAAFELELEFDGFDFELYLNSRTFELNLESGGLNFDLYLNSRVFELDLELDEFDLESSS</sequence>
<accession>A0ABS8TIF0</accession>
<evidence type="ECO:0000313" key="1">
    <source>
        <dbReference type="EMBL" id="MCD7471297.1"/>
    </source>
</evidence>
<dbReference type="Proteomes" id="UP000823775">
    <property type="component" value="Unassembled WGS sequence"/>
</dbReference>
<gene>
    <name evidence="1" type="ORF">HAX54_011632</name>
</gene>
<name>A0ABS8TIF0_DATST</name>
<dbReference type="EMBL" id="JACEIK010001665">
    <property type="protein sequence ID" value="MCD7471297.1"/>
    <property type="molecule type" value="Genomic_DNA"/>
</dbReference>
<keyword evidence="2" id="KW-1185">Reference proteome</keyword>
<reference evidence="1 2" key="1">
    <citation type="journal article" date="2021" name="BMC Genomics">
        <title>Datura genome reveals duplications of psychoactive alkaloid biosynthetic genes and high mutation rate following tissue culture.</title>
        <authorList>
            <person name="Rajewski A."/>
            <person name="Carter-House D."/>
            <person name="Stajich J."/>
            <person name="Litt A."/>
        </authorList>
    </citation>
    <scope>NUCLEOTIDE SEQUENCE [LARGE SCALE GENOMIC DNA]</scope>
    <source>
        <strain evidence="1">AR-01</strain>
    </source>
</reference>
<evidence type="ECO:0000313" key="2">
    <source>
        <dbReference type="Proteomes" id="UP000823775"/>
    </source>
</evidence>
<comment type="caution">
    <text evidence="1">The sequence shown here is derived from an EMBL/GenBank/DDBJ whole genome shotgun (WGS) entry which is preliminary data.</text>
</comment>
<protein>
    <submittedName>
        <fullName evidence="1">Uncharacterized protein</fullName>
    </submittedName>
</protein>